<evidence type="ECO:0000259" key="4">
    <source>
        <dbReference type="SMART" id="SM00702"/>
    </source>
</evidence>
<dbReference type="GO" id="GO:0051213">
    <property type="term" value="F:dioxygenase activity"/>
    <property type="evidence" value="ECO:0007669"/>
    <property type="project" value="UniProtKB-KW"/>
</dbReference>
<dbReference type="Proteomes" id="UP000037460">
    <property type="component" value="Unassembled WGS sequence"/>
</dbReference>
<protein>
    <submittedName>
        <fullName evidence="5">Pkhd domain-containing transmembrane protein</fullName>
    </submittedName>
</protein>
<dbReference type="Pfam" id="PF13640">
    <property type="entry name" value="2OG-FeII_Oxy_3"/>
    <property type="match status" value="1"/>
</dbReference>
<organism evidence="5 6">
    <name type="scientific">Chrysochromulina tobinii</name>
    <dbReference type="NCBI Taxonomy" id="1460289"/>
    <lineage>
        <taxon>Eukaryota</taxon>
        <taxon>Haptista</taxon>
        <taxon>Haptophyta</taxon>
        <taxon>Prymnesiophyceae</taxon>
        <taxon>Prymnesiales</taxon>
        <taxon>Chrysochromulinaceae</taxon>
        <taxon>Chrysochromulina</taxon>
    </lineage>
</organism>
<feature type="domain" description="Prolyl 4-hydroxylase alpha subunit" evidence="4">
    <location>
        <begin position="82"/>
        <end position="272"/>
    </location>
</feature>
<keyword evidence="5" id="KW-0472">Membrane</keyword>
<gene>
    <name evidence="5" type="ORF">Ctob_011692</name>
</gene>
<dbReference type="GO" id="GO:0031418">
    <property type="term" value="F:L-ascorbic acid binding"/>
    <property type="evidence" value="ECO:0007669"/>
    <property type="project" value="InterPro"/>
</dbReference>
<keyword evidence="5" id="KW-0812">Transmembrane</keyword>
<accession>A0A0M0JGU1</accession>
<dbReference type="OrthoDB" id="427071at2759"/>
<sequence length="331" mass="36690">MSCSDGVELEKWPVGSSSVVTVPAVDTRTWAPSPKRELFGVRAWELPCIDKFDQHKLNNYTRNVSRRKAFLDRTGLKCHGRCVRGVVDGFATHAEMDELRRTLAPKAVPGQAATIVTFRWDVPDSPPVFRMLVARAATVLAERYGVRQLRFYRSNIIRWTGNSKPRAEWPVPPLEWTPGSLHGDTNTDEMFLFTTIMYLSQHGEDVKGGETGIADEVDHGKAPGGTGTRVTAGLRIEPSIGRLLVFSSGVENMHEMLPVTHGERIACQMWFACEGMDPGWAHEQRIAFERQHGYGGPDGIGAGVPKETSPQMSVALSAALAKPWPWRAKSR</sequence>
<dbReference type="GO" id="GO:0016020">
    <property type="term" value="C:membrane"/>
    <property type="evidence" value="ECO:0007669"/>
    <property type="project" value="TreeGrafter"/>
</dbReference>
<name>A0A0M0JGU1_9EUKA</name>
<keyword evidence="3" id="KW-0560">Oxidoreductase</keyword>
<dbReference type="SMART" id="SM00702">
    <property type="entry name" value="P4Hc"/>
    <property type="match status" value="1"/>
</dbReference>
<dbReference type="PANTHER" id="PTHR14650">
    <property type="entry name" value="PROLYL HYDROXYLASE-RELATED"/>
    <property type="match status" value="1"/>
</dbReference>
<dbReference type="InterPro" id="IPR044862">
    <property type="entry name" value="Pro_4_hyd_alph_FE2OG_OXY"/>
</dbReference>
<dbReference type="GO" id="GO:0016705">
    <property type="term" value="F:oxidoreductase activity, acting on paired donors, with incorporation or reduction of molecular oxygen"/>
    <property type="evidence" value="ECO:0007669"/>
    <property type="project" value="InterPro"/>
</dbReference>
<evidence type="ECO:0000256" key="1">
    <source>
        <dbReference type="ARBA" id="ARBA00001961"/>
    </source>
</evidence>
<evidence type="ECO:0000313" key="6">
    <source>
        <dbReference type="Proteomes" id="UP000037460"/>
    </source>
</evidence>
<evidence type="ECO:0000256" key="3">
    <source>
        <dbReference type="ARBA" id="ARBA00023002"/>
    </source>
</evidence>
<dbReference type="AlphaFoldDB" id="A0A0M0JGU1"/>
<keyword evidence="2" id="KW-0223">Dioxygenase</keyword>
<comment type="cofactor">
    <cofactor evidence="1">
        <name>L-ascorbate</name>
        <dbReference type="ChEBI" id="CHEBI:38290"/>
    </cofactor>
</comment>
<keyword evidence="6" id="KW-1185">Reference proteome</keyword>
<dbReference type="InterPro" id="IPR039210">
    <property type="entry name" value="OGFOD3"/>
</dbReference>
<dbReference type="GO" id="GO:0005506">
    <property type="term" value="F:iron ion binding"/>
    <property type="evidence" value="ECO:0007669"/>
    <property type="project" value="InterPro"/>
</dbReference>
<dbReference type="EMBL" id="JWZX01002927">
    <property type="protein sequence ID" value="KOO25804.1"/>
    <property type="molecule type" value="Genomic_DNA"/>
</dbReference>
<evidence type="ECO:0000313" key="5">
    <source>
        <dbReference type="EMBL" id="KOO25804.1"/>
    </source>
</evidence>
<evidence type="ECO:0000256" key="2">
    <source>
        <dbReference type="ARBA" id="ARBA00022964"/>
    </source>
</evidence>
<proteinExistence type="predicted"/>
<comment type="caution">
    <text evidence="5">The sequence shown here is derived from an EMBL/GenBank/DDBJ whole genome shotgun (WGS) entry which is preliminary data.</text>
</comment>
<dbReference type="Gene3D" id="2.60.120.620">
    <property type="entry name" value="q2cbj1_9rhob like domain"/>
    <property type="match status" value="1"/>
</dbReference>
<reference evidence="6" key="1">
    <citation type="journal article" date="2015" name="PLoS Genet.">
        <title>Genome Sequence and Transcriptome Analyses of Chrysochromulina tobin: Metabolic Tools for Enhanced Algal Fitness in the Prominent Order Prymnesiales (Haptophyceae).</title>
        <authorList>
            <person name="Hovde B.T."/>
            <person name="Deodato C.R."/>
            <person name="Hunsperger H.M."/>
            <person name="Ryken S.A."/>
            <person name="Yost W."/>
            <person name="Jha R.K."/>
            <person name="Patterson J."/>
            <person name="Monnat R.J. Jr."/>
            <person name="Barlow S.B."/>
            <person name="Starkenburg S.R."/>
            <person name="Cattolico R.A."/>
        </authorList>
    </citation>
    <scope>NUCLEOTIDE SEQUENCE</scope>
    <source>
        <strain evidence="6">CCMP291</strain>
    </source>
</reference>
<dbReference type="InterPro" id="IPR006620">
    <property type="entry name" value="Pro_4_hyd_alph"/>
</dbReference>
<dbReference type="PANTHER" id="PTHR14650:SF1">
    <property type="entry name" value="2-OXOGLUTARATE AND IRON-DEPENDENT OXYGENASE DOMAIN-CONTAINING PROTEIN 3"/>
    <property type="match status" value="1"/>
</dbReference>